<keyword evidence="3" id="KW-1185">Reference proteome</keyword>
<dbReference type="InterPro" id="IPR002213">
    <property type="entry name" value="UDP_glucos_trans"/>
</dbReference>
<accession>A0A165NT45</accession>
<dbReference type="CDD" id="cd03784">
    <property type="entry name" value="GT1_Gtf-like"/>
    <property type="match status" value="1"/>
</dbReference>
<dbReference type="SUPFAM" id="SSF53756">
    <property type="entry name" value="UDP-Glycosyltransferase/glycogen phosphorylase"/>
    <property type="match status" value="1"/>
</dbReference>
<sequence>MSGVLGSLTRRRHVVLFVYKSWGQIRPLCDLAANMVKLRTVAITLFTTATFYDRIQNELKRNFGADDMHRMLYIRVIALRHNRSDPLDNRILEDSFSKAFERLAHLQPNACVHTGMEFEPLSAPDGVILDFQGRGPLSEIRRISRKHVKVYVWFAGASSAIFRMYCPERIGGIGDLPSKSEHLARRTGVSVERAAGEVALGNSACLINVPGLPPIYDYEVQPQRLMGPTGQVGDMMLTAYESVPTHGPARCGTLSGCDGIILASPECYEREATATLREWFASTSRSVYACGPLVGQPSSIGSTEKQQPSTAPVEEFLFAIMASHGERSLLYVSTSISFGTVYWPLEPDKLSAFLDIAMAMKIPFILNHASPYLPAEEFIVEKVANYRYGLFTRWCPQQLILSHSATGWFVTHGGHSSVMESIMEGVPMICWPFAFNHSLNAVRVSEELQIGYELLETRNGPGLRRAHRLGKAPQGSLASFISEARDIMRMALGEDGVRKHRNIQRLRREVGQAWSKRGSSRRAVEDLLASLGCGGSLLPSWLC</sequence>
<dbReference type="STRING" id="1314783.A0A165NT45"/>
<reference evidence="2 3" key="1">
    <citation type="journal article" date="2016" name="Mol. Biol. Evol.">
        <title>Comparative Genomics of Early-Diverging Mushroom-Forming Fungi Provides Insights into the Origins of Lignocellulose Decay Capabilities.</title>
        <authorList>
            <person name="Nagy L.G."/>
            <person name="Riley R."/>
            <person name="Tritt A."/>
            <person name="Adam C."/>
            <person name="Daum C."/>
            <person name="Floudas D."/>
            <person name="Sun H."/>
            <person name="Yadav J.S."/>
            <person name="Pangilinan J."/>
            <person name="Larsson K.H."/>
            <person name="Matsuura K."/>
            <person name="Barry K."/>
            <person name="Labutti K."/>
            <person name="Kuo R."/>
            <person name="Ohm R.A."/>
            <person name="Bhattacharya S.S."/>
            <person name="Shirouzu T."/>
            <person name="Yoshinaga Y."/>
            <person name="Martin F.M."/>
            <person name="Grigoriev I.V."/>
            <person name="Hibbett D.S."/>
        </authorList>
    </citation>
    <scope>NUCLEOTIDE SEQUENCE [LARGE SCALE GENOMIC DNA]</scope>
    <source>
        <strain evidence="2 3">L-15889</strain>
    </source>
</reference>
<gene>
    <name evidence="2" type="ORF">DAEQUDRAFT_793608</name>
</gene>
<evidence type="ECO:0000313" key="2">
    <source>
        <dbReference type="EMBL" id="KZT67341.1"/>
    </source>
</evidence>
<dbReference type="GO" id="GO:0035251">
    <property type="term" value="F:UDP-glucosyltransferase activity"/>
    <property type="evidence" value="ECO:0007669"/>
    <property type="project" value="InterPro"/>
</dbReference>
<keyword evidence="1 2" id="KW-0808">Transferase</keyword>
<dbReference type="Pfam" id="PF00201">
    <property type="entry name" value="UDPGT"/>
    <property type="match status" value="1"/>
</dbReference>
<organism evidence="2 3">
    <name type="scientific">Daedalea quercina L-15889</name>
    <dbReference type="NCBI Taxonomy" id="1314783"/>
    <lineage>
        <taxon>Eukaryota</taxon>
        <taxon>Fungi</taxon>
        <taxon>Dikarya</taxon>
        <taxon>Basidiomycota</taxon>
        <taxon>Agaricomycotina</taxon>
        <taxon>Agaricomycetes</taxon>
        <taxon>Polyporales</taxon>
        <taxon>Fomitopsis</taxon>
    </lineage>
</organism>
<dbReference type="Gene3D" id="3.40.50.2000">
    <property type="entry name" value="Glycogen Phosphorylase B"/>
    <property type="match status" value="2"/>
</dbReference>
<dbReference type="PANTHER" id="PTHR48049:SF84">
    <property type="entry name" value="UDP-GLYCOSYLTRANSFERASE 79A6"/>
    <property type="match status" value="1"/>
</dbReference>
<evidence type="ECO:0000313" key="3">
    <source>
        <dbReference type="Proteomes" id="UP000076727"/>
    </source>
</evidence>
<dbReference type="EMBL" id="KV429077">
    <property type="protein sequence ID" value="KZT67341.1"/>
    <property type="molecule type" value="Genomic_DNA"/>
</dbReference>
<dbReference type="Proteomes" id="UP000076727">
    <property type="component" value="Unassembled WGS sequence"/>
</dbReference>
<dbReference type="InterPro" id="IPR050481">
    <property type="entry name" value="UDP-glycosyltransf_plant"/>
</dbReference>
<dbReference type="AlphaFoldDB" id="A0A165NT45"/>
<name>A0A165NT45_9APHY</name>
<proteinExistence type="predicted"/>
<dbReference type="OrthoDB" id="5835829at2759"/>
<dbReference type="PANTHER" id="PTHR48049">
    <property type="entry name" value="GLYCOSYLTRANSFERASE"/>
    <property type="match status" value="1"/>
</dbReference>
<protein>
    <submittedName>
        <fullName evidence="2">Glycosyltransferase family 1 protein</fullName>
    </submittedName>
</protein>
<evidence type="ECO:0000256" key="1">
    <source>
        <dbReference type="ARBA" id="ARBA00022679"/>
    </source>
</evidence>